<dbReference type="EMBL" id="PDJH01000001">
    <property type="protein sequence ID" value="PFG36429.1"/>
    <property type="molecule type" value="Genomic_DNA"/>
</dbReference>
<proteinExistence type="predicted"/>
<evidence type="ECO:0000313" key="2">
    <source>
        <dbReference type="EMBL" id="PFG36429.1"/>
    </source>
</evidence>
<accession>A0A2A9EDY9</accession>
<keyword evidence="1" id="KW-1133">Transmembrane helix</keyword>
<organism evidence="2 3">
    <name type="scientific">Flavimobilis soli</name>
    <dbReference type="NCBI Taxonomy" id="442709"/>
    <lineage>
        <taxon>Bacteria</taxon>
        <taxon>Bacillati</taxon>
        <taxon>Actinomycetota</taxon>
        <taxon>Actinomycetes</taxon>
        <taxon>Micrococcales</taxon>
        <taxon>Jonesiaceae</taxon>
        <taxon>Flavimobilis</taxon>
    </lineage>
</organism>
<dbReference type="Proteomes" id="UP000221394">
    <property type="component" value="Unassembled WGS sequence"/>
</dbReference>
<keyword evidence="1" id="KW-0472">Membrane</keyword>
<sequence>MPWCVDLGVGGWLVLASSLAVLGMAVWAVTRLFPAAPQPDAVTVLDARLAAGQIDVDTYRRLRAELAGPVPARSEGLR</sequence>
<name>A0A2A9EDY9_9MICO</name>
<evidence type="ECO:0000256" key="1">
    <source>
        <dbReference type="SAM" id="Phobius"/>
    </source>
</evidence>
<dbReference type="OrthoDB" id="4829026at2"/>
<dbReference type="AlphaFoldDB" id="A0A2A9EDY9"/>
<feature type="transmembrane region" description="Helical" evidence="1">
    <location>
        <begin position="12"/>
        <end position="30"/>
    </location>
</feature>
<keyword evidence="1" id="KW-0812">Transmembrane</keyword>
<reference evidence="2 3" key="1">
    <citation type="submission" date="2017-10" db="EMBL/GenBank/DDBJ databases">
        <title>Sequencing the genomes of 1000 actinobacteria strains.</title>
        <authorList>
            <person name="Klenk H.-P."/>
        </authorList>
    </citation>
    <scope>NUCLEOTIDE SEQUENCE [LARGE SCALE GENOMIC DNA]</scope>
    <source>
        <strain evidence="2 3">DSM 21574</strain>
    </source>
</reference>
<gene>
    <name evidence="2" type="ORF">ATL41_1151</name>
</gene>
<keyword evidence="3" id="KW-1185">Reference proteome</keyword>
<comment type="caution">
    <text evidence="2">The sequence shown here is derived from an EMBL/GenBank/DDBJ whole genome shotgun (WGS) entry which is preliminary data.</text>
</comment>
<evidence type="ECO:0000313" key="3">
    <source>
        <dbReference type="Proteomes" id="UP000221394"/>
    </source>
</evidence>
<protein>
    <submittedName>
        <fullName evidence="2">Putative membrane protein</fullName>
    </submittedName>
</protein>